<feature type="domain" description="Reverse transcriptase Ty1/copia-type" evidence="1">
    <location>
        <begin position="2"/>
        <end position="106"/>
    </location>
</feature>
<dbReference type="PANTHER" id="PTHR11439">
    <property type="entry name" value="GAG-POL-RELATED RETROTRANSPOSON"/>
    <property type="match status" value="1"/>
</dbReference>
<dbReference type="InterPro" id="IPR013103">
    <property type="entry name" value="RVT_2"/>
</dbReference>
<dbReference type="Proteomes" id="UP001189122">
    <property type="component" value="Unassembled WGS sequence"/>
</dbReference>
<gene>
    <name evidence="2" type="ORF">SI7747_15018248</name>
</gene>
<reference evidence="2 3" key="1">
    <citation type="submission" date="2019-12" db="EMBL/GenBank/DDBJ databases">
        <authorList>
            <person name="Scholz U."/>
            <person name="Mascher M."/>
            <person name="Fiebig A."/>
        </authorList>
    </citation>
    <scope>NUCLEOTIDE SEQUENCE</scope>
</reference>
<dbReference type="PANTHER" id="PTHR11439:SF440">
    <property type="entry name" value="INTEGRASE CATALYTIC DOMAIN-CONTAINING PROTEIN"/>
    <property type="match status" value="1"/>
</dbReference>
<dbReference type="Pfam" id="PF07727">
    <property type="entry name" value="RVT_2"/>
    <property type="match status" value="1"/>
</dbReference>
<sequence length="261" mass="29529">MKKLNYNPSNADHTLFFKHSSLGGVIVLLVYVDDIIITGNDEGEIKNLSNCLAQEFDVKTLGRLKYFLGIKVAHSSKGIFISQRKYITDLLTETGKSVCKPAKKPIDPNQKLLLHYLKGTPGKGVLLKRSGKVEVGMFIDADYAGSTINRRSTSGHLTFVGGNLVTWRRICELLWVKNLLDELQIPLFSPMKIYCDNKSAINLVHNPVQHDCTKHVEIDRHFHMLPQCDAVLCFTEVEIPNLFDIKLTEISWSSYFLSDYL</sequence>
<protein>
    <recommendedName>
        <fullName evidence="1">Reverse transcriptase Ty1/copia-type domain-containing protein</fullName>
    </recommendedName>
</protein>
<dbReference type="CDD" id="cd09272">
    <property type="entry name" value="RNase_HI_RT_Ty1"/>
    <property type="match status" value="1"/>
</dbReference>
<organism evidence="2">
    <name type="scientific">Spirodela intermedia</name>
    <name type="common">Intermediate duckweed</name>
    <dbReference type="NCBI Taxonomy" id="51605"/>
    <lineage>
        <taxon>Eukaryota</taxon>
        <taxon>Viridiplantae</taxon>
        <taxon>Streptophyta</taxon>
        <taxon>Embryophyta</taxon>
        <taxon>Tracheophyta</taxon>
        <taxon>Spermatophyta</taxon>
        <taxon>Magnoliopsida</taxon>
        <taxon>Liliopsida</taxon>
        <taxon>Araceae</taxon>
        <taxon>Lemnoideae</taxon>
        <taxon>Spirodela</taxon>
    </lineage>
</organism>
<proteinExistence type="predicted"/>
<dbReference type="SUPFAM" id="SSF56672">
    <property type="entry name" value="DNA/RNA polymerases"/>
    <property type="match status" value="1"/>
</dbReference>
<dbReference type="AlphaFoldDB" id="A0A7I8JP07"/>
<evidence type="ECO:0000313" key="3">
    <source>
        <dbReference type="Proteomes" id="UP001189122"/>
    </source>
</evidence>
<keyword evidence="3" id="KW-1185">Reference proteome</keyword>
<evidence type="ECO:0000259" key="1">
    <source>
        <dbReference type="Pfam" id="PF07727"/>
    </source>
</evidence>
<dbReference type="InterPro" id="IPR043502">
    <property type="entry name" value="DNA/RNA_pol_sf"/>
</dbReference>
<name>A0A7I8JP07_SPIIN</name>
<dbReference type="EMBL" id="LR743602">
    <property type="protein sequence ID" value="CAA2632653.1"/>
    <property type="molecule type" value="Genomic_DNA"/>
</dbReference>
<dbReference type="EMBL" id="CACRZD030000015">
    <property type="protein sequence ID" value="CAA6671840.1"/>
    <property type="molecule type" value="Genomic_DNA"/>
</dbReference>
<evidence type="ECO:0000313" key="2">
    <source>
        <dbReference type="EMBL" id="CAA2632653.1"/>
    </source>
</evidence>
<accession>A0A7I8JP07</accession>